<dbReference type="Proteomes" id="UP000054164">
    <property type="component" value="Unassembled WGS sequence"/>
</dbReference>
<organism evidence="1">
    <name type="scientific">Clostridium botulinum B str. Osaka05</name>
    <dbReference type="NCBI Taxonomy" id="1407017"/>
    <lineage>
        <taxon>Bacteria</taxon>
        <taxon>Bacillati</taxon>
        <taxon>Bacillota</taxon>
        <taxon>Clostridia</taxon>
        <taxon>Eubacteriales</taxon>
        <taxon>Clostridiaceae</taxon>
        <taxon>Clostridium</taxon>
    </lineage>
</organism>
<name>A0A0S6TYB7_CLOBO</name>
<dbReference type="AlphaFoldDB" id="A0A0S6TYB7"/>
<gene>
    <name evidence="1" type="ORF">CBO05C_0663</name>
</gene>
<reference evidence="1" key="1">
    <citation type="submission" date="2013-10" db="EMBL/GenBank/DDBJ databases">
        <title>Draft genome sequence of Clostridium botulinum type B strain Osaka05.</title>
        <authorList>
            <person name="Sakaguchi Y."/>
            <person name="Hosomi K."/>
            <person name="Uchiyama J."/>
            <person name="Ogura Y."/>
            <person name="Sakaguchi M."/>
            <person name="Kohda T."/>
            <person name="Mukamoto M."/>
            <person name="Misawa N."/>
            <person name="Matsuzaki S."/>
            <person name="Hayashi T."/>
            <person name="Kozaki S."/>
        </authorList>
    </citation>
    <scope>NUCLEOTIDE SEQUENCE</scope>
    <source>
        <strain evidence="1">Osaka05</strain>
    </source>
</reference>
<protein>
    <recommendedName>
        <fullName evidence="2">Holin</fullName>
    </recommendedName>
</protein>
<sequence length="59" mass="6230">MKDLNSISPEELALLANLIALELSKGKSVNELNVLGNLLAAVGTIISTIAAQKQNLENK</sequence>
<dbReference type="EMBL" id="DF384213">
    <property type="protein sequence ID" value="GAE00973.1"/>
    <property type="molecule type" value="Genomic_DNA"/>
</dbReference>
<accession>A0A0S6TYB7</accession>
<dbReference type="RefSeq" id="WP_030033411.1">
    <property type="nucleotide sequence ID" value="NZ_DF384213.1"/>
</dbReference>
<evidence type="ECO:0000313" key="1">
    <source>
        <dbReference type="EMBL" id="GAE00973.1"/>
    </source>
</evidence>
<evidence type="ECO:0008006" key="2">
    <source>
        <dbReference type="Google" id="ProtNLM"/>
    </source>
</evidence>
<dbReference type="HOGENOM" id="CLU_185910_1_0_9"/>
<proteinExistence type="predicted"/>